<name>A0A8S3VA95_MYTED</name>
<keyword evidence="3" id="KW-1185">Reference proteome</keyword>
<dbReference type="PANTHER" id="PTHR45632:SF26">
    <property type="entry name" value="BTB DOMAIN-CONTAINING PROTEIN"/>
    <property type="match status" value="1"/>
</dbReference>
<evidence type="ECO:0000313" key="2">
    <source>
        <dbReference type="EMBL" id="CAG2250529.1"/>
    </source>
</evidence>
<dbReference type="PANTHER" id="PTHR45632">
    <property type="entry name" value="LD33804P"/>
    <property type="match status" value="1"/>
</dbReference>
<dbReference type="SUPFAM" id="SSF117281">
    <property type="entry name" value="Kelch motif"/>
    <property type="match status" value="1"/>
</dbReference>
<comment type="caution">
    <text evidence="2">The sequence shown here is derived from an EMBL/GenBank/DDBJ whole genome shotgun (WGS) entry which is preliminary data.</text>
</comment>
<accession>A0A8S3VA95</accession>
<dbReference type="OrthoDB" id="45365at2759"/>
<evidence type="ECO:0000313" key="3">
    <source>
        <dbReference type="Proteomes" id="UP000683360"/>
    </source>
</evidence>
<proteinExistence type="predicted"/>
<dbReference type="EMBL" id="CAJPWZ010003055">
    <property type="protein sequence ID" value="CAG2250529.1"/>
    <property type="molecule type" value="Genomic_DNA"/>
</dbReference>
<dbReference type="Pfam" id="PF01344">
    <property type="entry name" value="Kelch_1"/>
    <property type="match status" value="2"/>
</dbReference>
<gene>
    <name evidence="2" type="ORF">MEDL_62253</name>
</gene>
<evidence type="ECO:0000256" key="1">
    <source>
        <dbReference type="ARBA" id="ARBA00022441"/>
    </source>
</evidence>
<sequence length="208" mass="23034">MAALDGYIYAIGGFDGTSRLSTVEKYCPKTNKWSFVASLAQLTSRIFAVGLNGYLYAAEGDVDPGNSTMVDAFIRYNHVCDVWENLKKHVILESSKWTGYLEREVYAVGGITEGVYSSKDLECYDLDRCMDMSVSNDGIQIDVDHFPTGVTAFNNQIFVLGGNDGGNSFYSNIESYDTTEDKWKVMASLTLPYGRCRFTAVAMGTQQT</sequence>
<protein>
    <submittedName>
        <fullName evidence="2">KLHL2_3</fullName>
    </submittedName>
</protein>
<dbReference type="AlphaFoldDB" id="A0A8S3VA95"/>
<dbReference type="InterPro" id="IPR006652">
    <property type="entry name" value="Kelch_1"/>
</dbReference>
<reference evidence="2" key="1">
    <citation type="submission" date="2021-03" db="EMBL/GenBank/DDBJ databases">
        <authorList>
            <person name="Bekaert M."/>
        </authorList>
    </citation>
    <scope>NUCLEOTIDE SEQUENCE</scope>
</reference>
<dbReference type="SMART" id="SM00612">
    <property type="entry name" value="Kelch"/>
    <property type="match status" value="2"/>
</dbReference>
<dbReference type="InterPro" id="IPR015915">
    <property type="entry name" value="Kelch-typ_b-propeller"/>
</dbReference>
<organism evidence="2 3">
    <name type="scientific">Mytilus edulis</name>
    <name type="common">Blue mussel</name>
    <dbReference type="NCBI Taxonomy" id="6550"/>
    <lineage>
        <taxon>Eukaryota</taxon>
        <taxon>Metazoa</taxon>
        <taxon>Spiralia</taxon>
        <taxon>Lophotrochozoa</taxon>
        <taxon>Mollusca</taxon>
        <taxon>Bivalvia</taxon>
        <taxon>Autobranchia</taxon>
        <taxon>Pteriomorphia</taxon>
        <taxon>Mytilida</taxon>
        <taxon>Mytiloidea</taxon>
        <taxon>Mytilidae</taxon>
        <taxon>Mytilinae</taxon>
        <taxon>Mytilus</taxon>
    </lineage>
</organism>
<dbReference type="Proteomes" id="UP000683360">
    <property type="component" value="Unassembled WGS sequence"/>
</dbReference>
<keyword evidence="1" id="KW-0880">Kelch repeat</keyword>
<dbReference type="Gene3D" id="2.120.10.80">
    <property type="entry name" value="Kelch-type beta propeller"/>
    <property type="match status" value="2"/>
</dbReference>